<gene>
    <name evidence="2" type="ORF">P175DRAFT_0441701</name>
</gene>
<dbReference type="EMBL" id="MSFN02000006">
    <property type="protein sequence ID" value="PTU19202.1"/>
    <property type="molecule type" value="Genomic_DNA"/>
</dbReference>
<evidence type="ECO:0000313" key="3">
    <source>
        <dbReference type="Proteomes" id="UP000244073"/>
    </source>
</evidence>
<proteinExistence type="predicted"/>
<name>A0A2T5LSE6_9EURO</name>
<organism evidence="2 3">
    <name type="scientific">Aspergillus ochraceoroseus IBT 24754</name>
    <dbReference type="NCBI Taxonomy" id="1392256"/>
    <lineage>
        <taxon>Eukaryota</taxon>
        <taxon>Fungi</taxon>
        <taxon>Dikarya</taxon>
        <taxon>Ascomycota</taxon>
        <taxon>Pezizomycotina</taxon>
        <taxon>Eurotiomycetes</taxon>
        <taxon>Eurotiomycetidae</taxon>
        <taxon>Eurotiales</taxon>
        <taxon>Aspergillaceae</taxon>
        <taxon>Aspergillus</taxon>
        <taxon>Aspergillus subgen. Nidulantes</taxon>
    </lineage>
</organism>
<dbReference type="OrthoDB" id="4504104at2759"/>
<keyword evidence="1" id="KW-0812">Transmembrane</keyword>
<keyword evidence="1" id="KW-1133">Transmembrane helix</keyword>
<protein>
    <submittedName>
        <fullName evidence="2">Uncharacterized protein</fullName>
    </submittedName>
</protein>
<dbReference type="VEuPathDB" id="FungiDB:P175DRAFT_0441701"/>
<evidence type="ECO:0000256" key="1">
    <source>
        <dbReference type="SAM" id="Phobius"/>
    </source>
</evidence>
<sequence>VLRPLLISKYTWQDISMDFIIYLLLSNSYNTILVIVNYLIKIKYFLSYIRIINTKEVANLYLKYI</sequence>
<comment type="caution">
    <text evidence="2">The sequence shown here is derived from an EMBL/GenBank/DDBJ whole genome shotgun (WGS) entry which is preliminary data.</text>
</comment>
<dbReference type="RefSeq" id="XP_040750594.1">
    <property type="nucleotide sequence ID" value="XM_040894085.1"/>
</dbReference>
<feature type="transmembrane region" description="Helical" evidence="1">
    <location>
        <begin position="20"/>
        <end position="40"/>
    </location>
</feature>
<reference evidence="2 3" key="1">
    <citation type="journal article" date="2018" name="Proc. Natl. Acad. Sci. U.S.A.">
        <title>Linking secondary metabolites to gene clusters through genome sequencing of six diverse Aspergillus species.</title>
        <authorList>
            <person name="Kaerboelling I."/>
            <person name="Vesth T.C."/>
            <person name="Frisvad J.C."/>
            <person name="Nybo J.L."/>
            <person name="Theobald S."/>
            <person name="Kuo A."/>
            <person name="Bowyer P."/>
            <person name="Matsuda Y."/>
            <person name="Mondo S."/>
            <person name="Lyhne E.K."/>
            <person name="Kogle M.E."/>
            <person name="Clum A."/>
            <person name="Lipzen A."/>
            <person name="Salamov A."/>
            <person name="Ngan C.Y."/>
            <person name="Daum C."/>
            <person name="Chiniquy J."/>
            <person name="Barry K."/>
            <person name="LaButti K."/>
            <person name="Haridas S."/>
            <person name="Simmons B.A."/>
            <person name="Magnuson J.K."/>
            <person name="Mortensen U.H."/>
            <person name="Larsen T.O."/>
            <person name="Grigoriev I.V."/>
            <person name="Baker S.E."/>
            <person name="Andersen M.R."/>
        </authorList>
    </citation>
    <scope>NUCLEOTIDE SEQUENCE [LARGE SCALE GENOMIC DNA]</scope>
    <source>
        <strain evidence="2 3">IBT 24754</strain>
    </source>
</reference>
<evidence type="ECO:0000313" key="2">
    <source>
        <dbReference type="EMBL" id="PTU19202.1"/>
    </source>
</evidence>
<dbReference type="Proteomes" id="UP000244073">
    <property type="component" value="Unassembled WGS sequence"/>
</dbReference>
<keyword evidence="1" id="KW-0472">Membrane</keyword>
<feature type="non-terminal residue" evidence="2">
    <location>
        <position position="1"/>
    </location>
</feature>
<dbReference type="GeneID" id="63810967"/>
<accession>A0A2T5LSE6</accession>
<dbReference type="AlphaFoldDB" id="A0A2T5LSE6"/>